<evidence type="ECO:0000256" key="3">
    <source>
        <dbReference type="ARBA" id="ARBA00022677"/>
    </source>
</evidence>
<protein>
    <submittedName>
        <fullName evidence="5">Lipase</fullName>
    </submittedName>
</protein>
<evidence type="ECO:0000313" key="6">
    <source>
        <dbReference type="Proteomes" id="UP001454036"/>
    </source>
</evidence>
<keyword evidence="4" id="KW-0378">Hydrolase</keyword>
<evidence type="ECO:0000313" key="5">
    <source>
        <dbReference type="EMBL" id="GAA0152398.1"/>
    </source>
</evidence>
<proteinExistence type="inferred from homology"/>
<comment type="subcellular location">
    <subcellularLocation>
        <location evidence="1">Lipid droplet</location>
    </subcellularLocation>
</comment>
<dbReference type="Proteomes" id="UP001454036">
    <property type="component" value="Unassembled WGS sequence"/>
</dbReference>
<dbReference type="InterPro" id="IPR019363">
    <property type="entry name" value="LDAH"/>
</dbReference>
<gene>
    <name evidence="5" type="ORF">LIER_10890</name>
</gene>
<dbReference type="EMBL" id="BAABME010001976">
    <property type="protein sequence ID" value="GAA0152398.1"/>
    <property type="molecule type" value="Genomic_DNA"/>
</dbReference>
<keyword evidence="6" id="KW-1185">Reference proteome</keyword>
<evidence type="ECO:0000256" key="2">
    <source>
        <dbReference type="ARBA" id="ARBA00008300"/>
    </source>
</evidence>
<reference evidence="5 6" key="1">
    <citation type="submission" date="2024-01" db="EMBL/GenBank/DDBJ databases">
        <title>The complete chloroplast genome sequence of Lithospermum erythrorhizon: insights into the phylogenetic relationship among Boraginaceae species and the maternal lineages of purple gromwells.</title>
        <authorList>
            <person name="Okada T."/>
            <person name="Watanabe K."/>
        </authorList>
    </citation>
    <scope>NUCLEOTIDE SEQUENCE [LARGE SCALE GENOMIC DNA]</scope>
</reference>
<comment type="similarity">
    <text evidence="2">Belongs to the AB hydrolase superfamily. LDAH family.</text>
</comment>
<keyword evidence="3" id="KW-0551">Lipid droplet</keyword>
<dbReference type="GO" id="GO:0019915">
    <property type="term" value="P:lipid storage"/>
    <property type="evidence" value="ECO:0007669"/>
    <property type="project" value="InterPro"/>
</dbReference>
<dbReference type="PANTHER" id="PTHR13390">
    <property type="entry name" value="LIPASE"/>
    <property type="match status" value="1"/>
</dbReference>
<accession>A0AAV3PMS4</accession>
<comment type="caution">
    <text evidence="5">The sequence shown here is derived from an EMBL/GenBank/DDBJ whole genome shotgun (WGS) entry which is preliminary data.</text>
</comment>
<dbReference type="GO" id="GO:0005811">
    <property type="term" value="C:lipid droplet"/>
    <property type="evidence" value="ECO:0007669"/>
    <property type="project" value="UniProtKB-SubCell"/>
</dbReference>
<evidence type="ECO:0000256" key="1">
    <source>
        <dbReference type="ARBA" id="ARBA00004502"/>
    </source>
</evidence>
<dbReference type="SUPFAM" id="SSF53474">
    <property type="entry name" value="alpha/beta-Hydrolases"/>
    <property type="match status" value="1"/>
</dbReference>
<organism evidence="5 6">
    <name type="scientific">Lithospermum erythrorhizon</name>
    <name type="common">Purple gromwell</name>
    <name type="synonym">Lithospermum officinale var. erythrorhizon</name>
    <dbReference type="NCBI Taxonomy" id="34254"/>
    <lineage>
        <taxon>Eukaryota</taxon>
        <taxon>Viridiplantae</taxon>
        <taxon>Streptophyta</taxon>
        <taxon>Embryophyta</taxon>
        <taxon>Tracheophyta</taxon>
        <taxon>Spermatophyta</taxon>
        <taxon>Magnoliopsida</taxon>
        <taxon>eudicotyledons</taxon>
        <taxon>Gunneridae</taxon>
        <taxon>Pentapetalae</taxon>
        <taxon>asterids</taxon>
        <taxon>lamiids</taxon>
        <taxon>Boraginales</taxon>
        <taxon>Boraginaceae</taxon>
        <taxon>Boraginoideae</taxon>
        <taxon>Lithospermeae</taxon>
        <taxon>Lithospermum</taxon>
    </lineage>
</organism>
<name>A0AAV3PMS4_LITER</name>
<dbReference type="Gene3D" id="3.40.50.1820">
    <property type="entry name" value="alpha/beta hydrolase"/>
    <property type="match status" value="1"/>
</dbReference>
<dbReference type="AlphaFoldDB" id="A0AAV3PMS4"/>
<evidence type="ECO:0000256" key="4">
    <source>
        <dbReference type="ARBA" id="ARBA00022801"/>
    </source>
</evidence>
<dbReference type="Pfam" id="PF10230">
    <property type="entry name" value="LIDHydrolase"/>
    <property type="match status" value="1"/>
</dbReference>
<dbReference type="GO" id="GO:0016298">
    <property type="term" value="F:lipase activity"/>
    <property type="evidence" value="ECO:0007669"/>
    <property type="project" value="InterPro"/>
</dbReference>
<sequence length="348" mass="39602">MLFRFFTSIPPQPSLFSYQTRRIIWSRCTFLKMGLENYDPLIQKTNKNATFRLCNVAGYKTDLLEMHAKDPKFHVVFIPGNPGVISFYTDFLESLYELLGGSASITAIGNIGQTEKDWDKGKLFSLQDQIDHKVNFIEHEIEDVASPILLVGHSIGAHIAMEIYRRFQDKVIYCIALYPFLAMNRESSAQMVISRISGSTILCYLVSSIVGLLGNLPTRASRFLVRKTIGSSWSSTAVEALCSHLFQYHTMRNVLFMVQTEFKELSGTPDWRFMRERKNQIAFLFGNDDHWGPLHMYEEVSKQIPDAVIALEGEGHTHAFSCTEAGSSWVARHVANLIKKTCRITTHE</sequence>
<dbReference type="PANTHER" id="PTHR13390:SF0">
    <property type="entry name" value="LIPID DROPLET-ASSOCIATED HYDROLASE"/>
    <property type="match status" value="1"/>
</dbReference>
<dbReference type="InterPro" id="IPR029058">
    <property type="entry name" value="AB_hydrolase_fold"/>
</dbReference>